<keyword evidence="3" id="KW-1185">Reference proteome</keyword>
<dbReference type="SUPFAM" id="SSF52540">
    <property type="entry name" value="P-loop containing nucleoside triphosphate hydrolases"/>
    <property type="match status" value="1"/>
</dbReference>
<dbReference type="InterPro" id="IPR051396">
    <property type="entry name" value="Bact_Antivir_Def_Nuclease"/>
</dbReference>
<dbReference type="Proteomes" id="UP000663722">
    <property type="component" value="Chromosome"/>
</dbReference>
<feature type="domain" description="AAA+ ATPase" evidence="1">
    <location>
        <begin position="29"/>
        <end position="360"/>
    </location>
</feature>
<accession>A0A975BYV9</accession>
<protein>
    <submittedName>
        <fullName evidence="2">AAA ATPase-like domain-containing protein</fullName>
    </submittedName>
</protein>
<proteinExistence type="predicted"/>
<dbReference type="KEGG" id="dmm:dnm_095750"/>
<dbReference type="SMART" id="SM00382">
    <property type="entry name" value="AAA"/>
    <property type="match status" value="1"/>
</dbReference>
<dbReference type="Pfam" id="PF13304">
    <property type="entry name" value="AAA_21"/>
    <property type="match status" value="1"/>
</dbReference>
<dbReference type="GO" id="GO:0005524">
    <property type="term" value="F:ATP binding"/>
    <property type="evidence" value="ECO:0007669"/>
    <property type="project" value="InterPro"/>
</dbReference>
<evidence type="ECO:0000313" key="2">
    <source>
        <dbReference type="EMBL" id="QTA93474.1"/>
    </source>
</evidence>
<dbReference type="InterPro" id="IPR027417">
    <property type="entry name" value="P-loop_NTPase"/>
</dbReference>
<dbReference type="PANTHER" id="PTHR43581">
    <property type="entry name" value="ATP/GTP PHOSPHATASE"/>
    <property type="match status" value="1"/>
</dbReference>
<evidence type="ECO:0000259" key="1">
    <source>
        <dbReference type="SMART" id="SM00382"/>
    </source>
</evidence>
<organism evidence="2 3">
    <name type="scientific">Desulfonema magnum</name>
    <dbReference type="NCBI Taxonomy" id="45655"/>
    <lineage>
        <taxon>Bacteria</taxon>
        <taxon>Pseudomonadati</taxon>
        <taxon>Thermodesulfobacteriota</taxon>
        <taxon>Desulfobacteria</taxon>
        <taxon>Desulfobacterales</taxon>
        <taxon>Desulfococcaceae</taxon>
        <taxon>Desulfonema</taxon>
    </lineage>
</organism>
<name>A0A975BYV9_9BACT</name>
<dbReference type="PANTHER" id="PTHR43581:SF2">
    <property type="entry name" value="EXCINUCLEASE ATPASE SUBUNIT"/>
    <property type="match status" value="1"/>
</dbReference>
<gene>
    <name evidence="2" type="ORF">dnm_095750</name>
</gene>
<dbReference type="InterPro" id="IPR003959">
    <property type="entry name" value="ATPase_AAA_core"/>
</dbReference>
<reference evidence="2" key="1">
    <citation type="journal article" date="2021" name="Microb. Physiol.">
        <title>Proteogenomic Insights into the Physiology of Marine, Sulfate-Reducing, Filamentous Desulfonema limicola and Desulfonema magnum.</title>
        <authorList>
            <person name="Schnaars V."/>
            <person name="Wohlbrand L."/>
            <person name="Scheve S."/>
            <person name="Hinrichs C."/>
            <person name="Reinhardt R."/>
            <person name="Rabus R."/>
        </authorList>
    </citation>
    <scope>NUCLEOTIDE SEQUENCE</scope>
    <source>
        <strain evidence="2">4be13</strain>
    </source>
</reference>
<dbReference type="EMBL" id="CP061800">
    <property type="protein sequence ID" value="QTA93474.1"/>
    <property type="molecule type" value="Genomic_DNA"/>
</dbReference>
<dbReference type="AlphaFoldDB" id="A0A975BYV9"/>
<dbReference type="RefSeq" id="WP_207680399.1">
    <property type="nucleotide sequence ID" value="NZ_CP061800.1"/>
</dbReference>
<dbReference type="InterPro" id="IPR003593">
    <property type="entry name" value="AAA+_ATPase"/>
</dbReference>
<dbReference type="Gene3D" id="3.40.50.300">
    <property type="entry name" value="P-loop containing nucleotide triphosphate hydrolases"/>
    <property type="match status" value="2"/>
</dbReference>
<dbReference type="GO" id="GO:0016887">
    <property type="term" value="F:ATP hydrolysis activity"/>
    <property type="evidence" value="ECO:0007669"/>
    <property type="project" value="InterPro"/>
</dbReference>
<sequence length="364" mass="41726">MKVESVSIQKFKLFENLDVSFKNKTIEEVTNRFVILGDNGTGKTTLLQAVALPLALATRSVQSVFDFDWIGFLAGRFWKWGAPRIELQISFEDEELEATRKIARIWYDSQSNEFRADHSYVEPGDSHSVKLILDGDYWKAGEKPEERMQFQGRYYARSLLRTNPSVRSSFSKLPGIFWFDQFRNLGSGLYAEKRGERSKEQSGDISFEFGAGRLRQYLIDWKRRQESGTSDYLMALENYYKKIFPGRSFSGVEEMPSLDSPVEQESYFVLNDGHHTYDIAEMSAGEQSVFPILYEFVRQQIAYSVVLIDEIDLNLHPPAAQFLVSQLPKIGHNCQFIFTTHSDAVNDVIGEPETYRLTGGSLCL</sequence>
<evidence type="ECO:0000313" key="3">
    <source>
        <dbReference type="Proteomes" id="UP000663722"/>
    </source>
</evidence>